<evidence type="ECO:0000259" key="2">
    <source>
        <dbReference type="Pfam" id="PF26593"/>
    </source>
</evidence>
<feature type="non-terminal residue" evidence="3">
    <location>
        <position position="1"/>
    </location>
</feature>
<proteinExistence type="predicted"/>
<dbReference type="InterPro" id="IPR058596">
    <property type="entry name" value="TraC-like_dom"/>
</dbReference>
<sequence length="252" mass="28490">PSANYRARRRHASAGNHGQKHERGFTRKTGKRDIRESNTMKQPIIPIRASTQAFTEVESVDHDLVLFTDGSCALIIQTTATNFGLLSEREQESIIKSYAGLLNSLSFPIQLIIRTQHKDVTAYLHSLEQQESKQQSPKLAKSISNYRRFVAATVKEKEVLDKKFYIVIPFSRLELGASPNVLFGGKKSGLPYPKAYIMERASMVLTPKRDHLVRLLGRLGLRATQLTDEQIINLFFISYNPGSQMPTQPYGR</sequence>
<name>A0A1F6ASZ2_9BACT</name>
<gene>
    <name evidence="3" type="ORF">A3A64_04600</name>
</gene>
<dbReference type="Pfam" id="PF26593">
    <property type="entry name" value="TraC-like"/>
    <property type="match status" value="1"/>
</dbReference>
<dbReference type="AlphaFoldDB" id="A0A1F6ASZ2"/>
<evidence type="ECO:0000313" key="3">
    <source>
        <dbReference type="EMBL" id="OGG27790.1"/>
    </source>
</evidence>
<evidence type="ECO:0000313" key="4">
    <source>
        <dbReference type="Proteomes" id="UP000178305"/>
    </source>
</evidence>
<feature type="region of interest" description="Disordered" evidence="1">
    <location>
        <begin position="1"/>
        <end position="42"/>
    </location>
</feature>
<feature type="domain" description="TraC-like" evidence="2">
    <location>
        <begin position="64"/>
        <end position="174"/>
    </location>
</feature>
<dbReference type="Proteomes" id="UP000178305">
    <property type="component" value="Unassembled WGS sequence"/>
</dbReference>
<reference evidence="3 4" key="1">
    <citation type="journal article" date="2016" name="Nat. Commun.">
        <title>Thousands of microbial genomes shed light on interconnected biogeochemical processes in an aquifer system.</title>
        <authorList>
            <person name="Anantharaman K."/>
            <person name="Brown C.T."/>
            <person name="Hug L.A."/>
            <person name="Sharon I."/>
            <person name="Castelle C.J."/>
            <person name="Probst A.J."/>
            <person name="Thomas B.C."/>
            <person name="Singh A."/>
            <person name="Wilkins M.J."/>
            <person name="Karaoz U."/>
            <person name="Brodie E.L."/>
            <person name="Williams K.H."/>
            <person name="Hubbard S.S."/>
            <person name="Banfield J.F."/>
        </authorList>
    </citation>
    <scope>NUCLEOTIDE SEQUENCE [LARGE SCALE GENOMIC DNA]</scope>
</reference>
<feature type="compositionally biased region" description="Basic and acidic residues" evidence="1">
    <location>
        <begin position="19"/>
        <end position="38"/>
    </location>
</feature>
<feature type="compositionally biased region" description="Basic residues" evidence="1">
    <location>
        <begin position="1"/>
        <end position="12"/>
    </location>
</feature>
<accession>A0A1F6ASZ2</accession>
<evidence type="ECO:0000256" key="1">
    <source>
        <dbReference type="SAM" id="MobiDB-lite"/>
    </source>
</evidence>
<organism evidence="3 4">
    <name type="scientific">Candidatus Gottesmanbacteria bacterium RIFCSPLOWO2_01_FULL_48_11</name>
    <dbReference type="NCBI Taxonomy" id="1798395"/>
    <lineage>
        <taxon>Bacteria</taxon>
        <taxon>Candidatus Gottesmaniibacteriota</taxon>
    </lineage>
</organism>
<protein>
    <recommendedName>
        <fullName evidence="2">TraC-like domain-containing protein</fullName>
    </recommendedName>
</protein>
<comment type="caution">
    <text evidence="3">The sequence shown here is derived from an EMBL/GenBank/DDBJ whole genome shotgun (WGS) entry which is preliminary data.</text>
</comment>
<dbReference type="EMBL" id="MFJY01000036">
    <property type="protein sequence ID" value="OGG27790.1"/>
    <property type="molecule type" value="Genomic_DNA"/>
</dbReference>